<dbReference type="Proteomes" id="UP000192247">
    <property type="component" value="Unassembled WGS sequence"/>
</dbReference>
<feature type="signal peptide" evidence="2">
    <location>
        <begin position="1"/>
        <end position="28"/>
    </location>
</feature>
<feature type="domain" description="Partial AB-hydrolase lipase" evidence="3">
    <location>
        <begin position="79"/>
        <end position="131"/>
    </location>
</feature>
<protein>
    <submittedName>
        <fullName evidence="4">Lipase 3-like</fullName>
    </submittedName>
</protein>
<dbReference type="PROSITE" id="PS51257">
    <property type="entry name" value="PROKAR_LIPOPROTEIN"/>
    <property type="match status" value="1"/>
</dbReference>
<dbReference type="OrthoDB" id="6509973at2759"/>
<keyword evidence="2" id="KW-0732">Signal</keyword>
<evidence type="ECO:0000259" key="3">
    <source>
        <dbReference type="Pfam" id="PF04083"/>
    </source>
</evidence>
<feature type="chain" id="PRO_5012686827" evidence="2">
    <location>
        <begin position="29"/>
        <end position="173"/>
    </location>
</feature>
<dbReference type="Gene3D" id="3.40.50.1820">
    <property type="entry name" value="alpha/beta hydrolase"/>
    <property type="match status" value="1"/>
</dbReference>
<organism evidence="4 5">
    <name type="scientific">Tropilaelaps mercedesae</name>
    <dbReference type="NCBI Taxonomy" id="418985"/>
    <lineage>
        <taxon>Eukaryota</taxon>
        <taxon>Metazoa</taxon>
        <taxon>Ecdysozoa</taxon>
        <taxon>Arthropoda</taxon>
        <taxon>Chelicerata</taxon>
        <taxon>Arachnida</taxon>
        <taxon>Acari</taxon>
        <taxon>Parasitiformes</taxon>
        <taxon>Mesostigmata</taxon>
        <taxon>Gamasina</taxon>
        <taxon>Dermanyssoidea</taxon>
        <taxon>Laelapidae</taxon>
        <taxon>Tropilaelaps</taxon>
    </lineage>
</organism>
<reference evidence="4 5" key="1">
    <citation type="journal article" date="2017" name="Gigascience">
        <title>Draft genome of the honey bee ectoparasitic mite, Tropilaelaps mercedesae, is shaped by the parasitic life history.</title>
        <authorList>
            <person name="Dong X."/>
            <person name="Armstrong S.D."/>
            <person name="Xia D."/>
            <person name="Makepeace B.L."/>
            <person name="Darby A.C."/>
            <person name="Kadowaki T."/>
        </authorList>
    </citation>
    <scope>NUCLEOTIDE SEQUENCE [LARGE SCALE GENOMIC DNA]</scope>
    <source>
        <strain evidence="4">Wuxi-XJTLU</strain>
    </source>
</reference>
<gene>
    <name evidence="4" type="ORF">BIW11_13132</name>
</gene>
<evidence type="ECO:0000256" key="1">
    <source>
        <dbReference type="SAM" id="MobiDB-lite"/>
    </source>
</evidence>
<keyword evidence="5" id="KW-1185">Reference proteome</keyword>
<dbReference type="PANTHER" id="PTHR11005">
    <property type="entry name" value="LYSOSOMAL ACID LIPASE-RELATED"/>
    <property type="match status" value="1"/>
</dbReference>
<evidence type="ECO:0000313" key="4">
    <source>
        <dbReference type="EMBL" id="OQR68079.1"/>
    </source>
</evidence>
<dbReference type="InterPro" id="IPR029058">
    <property type="entry name" value="AB_hydrolase_fold"/>
</dbReference>
<feature type="compositionally biased region" description="Basic and acidic residues" evidence="1">
    <location>
        <begin position="157"/>
        <end position="173"/>
    </location>
</feature>
<evidence type="ECO:0000256" key="2">
    <source>
        <dbReference type="SAM" id="SignalP"/>
    </source>
</evidence>
<dbReference type="STRING" id="418985.A0A1V9X3B9"/>
<evidence type="ECO:0000313" key="5">
    <source>
        <dbReference type="Proteomes" id="UP000192247"/>
    </source>
</evidence>
<dbReference type="EMBL" id="MNPL01026217">
    <property type="protein sequence ID" value="OQR68079.1"/>
    <property type="molecule type" value="Genomic_DNA"/>
</dbReference>
<dbReference type="GO" id="GO:0006629">
    <property type="term" value="P:lipid metabolic process"/>
    <property type="evidence" value="ECO:0007669"/>
    <property type="project" value="InterPro"/>
</dbReference>
<dbReference type="AlphaFoldDB" id="A0A1V9X3B9"/>
<comment type="caution">
    <text evidence="4">The sequence shown here is derived from an EMBL/GenBank/DDBJ whole genome shotgun (WGS) entry which is preliminary data.</text>
</comment>
<dbReference type="InParanoid" id="A0A1V9X3B9"/>
<dbReference type="Pfam" id="PF04083">
    <property type="entry name" value="Abhydro_lipase"/>
    <property type="match status" value="1"/>
</dbReference>
<proteinExistence type="predicted"/>
<name>A0A1V9X3B9_9ACAR</name>
<accession>A0A1V9X3B9</accession>
<sequence>MHIPRPLRPNLFLVASVACCSLPEPSFGVNILDFVIRSTARVGKAISEPIIAVARDVAQGAEHAVIRDPDVIAANRGVPFYVRYKGYPVEVHQITTKDNVTLTAHRIPRQGAVPVVLQHGVMCSSFDFVANQPSQSLVPSQREPGDTLTPGYGTARKNNDRDIRRDADFQKQT</sequence>
<feature type="region of interest" description="Disordered" evidence="1">
    <location>
        <begin position="134"/>
        <end position="173"/>
    </location>
</feature>
<dbReference type="SUPFAM" id="SSF53474">
    <property type="entry name" value="alpha/beta-Hydrolases"/>
    <property type="match status" value="1"/>
</dbReference>
<dbReference type="InterPro" id="IPR006693">
    <property type="entry name" value="AB_hydrolase_lipase"/>
</dbReference>